<accession>A0ABU9LVM1</accession>
<organism evidence="1 2">
    <name type="scientific">Hymenobacter segetis</name>
    <dbReference type="NCBI Taxonomy" id="2025509"/>
    <lineage>
        <taxon>Bacteria</taxon>
        <taxon>Pseudomonadati</taxon>
        <taxon>Bacteroidota</taxon>
        <taxon>Cytophagia</taxon>
        <taxon>Cytophagales</taxon>
        <taxon>Hymenobacteraceae</taxon>
        <taxon>Hymenobacter</taxon>
    </lineage>
</organism>
<dbReference type="Proteomes" id="UP001479606">
    <property type="component" value="Unassembled WGS sequence"/>
</dbReference>
<protein>
    <recommendedName>
        <fullName evidence="3">AP2/ERF domain-containing protein</fullName>
    </recommendedName>
</protein>
<evidence type="ECO:0000313" key="1">
    <source>
        <dbReference type="EMBL" id="MEL5994710.1"/>
    </source>
</evidence>
<name>A0ABU9LVM1_9BACT</name>
<dbReference type="RefSeq" id="WP_342298028.1">
    <property type="nucleotide sequence ID" value="NZ_JBCEVZ010000022.1"/>
</dbReference>
<evidence type="ECO:0008006" key="3">
    <source>
        <dbReference type="Google" id="ProtNLM"/>
    </source>
</evidence>
<sequence>MNKFRITQTRPLTNVLPYEVEECRQLWFLPWTVWRPLQERKFTGRSYRMTPRRFQTPQEAQVFTEQMLALRTSQEAEQRRSQDERHQRRQLPRVVQVLHLTVPV</sequence>
<proteinExistence type="predicted"/>
<reference evidence="1 2" key="1">
    <citation type="journal article" date="2018" name="Arch. Microbiol.">
        <title>Hymenobacter segetis sp. nov., isolated from soil.</title>
        <authorList>
            <person name="Ten L.N."/>
            <person name="Lim S.J."/>
            <person name="Kim B.O."/>
            <person name="Kang I.K."/>
            <person name="Jung H.Y."/>
        </authorList>
    </citation>
    <scope>NUCLEOTIDE SEQUENCE [LARGE SCALE GENOMIC DNA]</scope>
    <source>
        <strain evidence="1 2">S7-3-11</strain>
    </source>
</reference>
<keyword evidence="2" id="KW-1185">Reference proteome</keyword>
<dbReference type="EMBL" id="JBCEVZ010000022">
    <property type="protein sequence ID" value="MEL5994710.1"/>
    <property type="molecule type" value="Genomic_DNA"/>
</dbReference>
<evidence type="ECO:0000313" key="2">
    <source>
        <dbReference type="Proteomes" id="UP001479606"/>
    </source>
</evidence>
<comment type="caution">
    <text evidence="1">The sequence shown here is derived from an EMBL/GenBank/DDBJ whole genome shotgun (WGS) entry which is preliminary data.</text>
</comment>
<gene>
    <name evidence="1" type="ORF">AAFH49_10865</name>
</gene>